<feature type="compositionally biased region" description="Low complexity" evidence="1">
    <location>
        <begin position="168"/>
        <end position="184"/>
    </location>
</feature>
<comment type="caution">
    <text evidence="2">The sequence shown here is derived from an EMBL/GenBank/DDBJ whole genome shotgun (WGS) entry which is preliminary data.</text>
</comment>
<proteinExistence type="predicted"/>
<sequence length="336" mass="36538">MVAQGKYGVQGKFRRGWLVLKGLPFHLWDEVQLNFILKKWGRVTKVAKETLKLVDLTRAKLWVEMLPNVVLPALLEVEDGEWSYTVAVSVTGEDEEADAVTKRRLPRARHRQSRSCLAVKGEIGGGWSRSGQAEAIFIGPVLESPFKAHKARAQSGMRYRGLQDGPDAPQALQSASASSLSPQRAASSTEAIATLCPEDARAGAEVFFGEEGRAVELKAQSLLNPRPSSDNTVGCKSKGPSGLGQILGGSKPSGMEVWSRSNRGEEGESSHGSHEGCYAGGREGNYKEDVVYPLPSRQGHRCCSEPIFTQGSSSSSEGRNMKRSLGWALRWSEEPE</sequence>
<feature type="compositionally biased region" description="Polar residues" evidence="1">
    <location>
        <begin position="221"/>
        <end position="234"/>
    </location>
</feature>
<organism evidence="2 3">
    <name type="scientific">Vitis vinifera</name>
    <name type="common">Grape</name>
    <dbReference type="NCBI Taxonomy" id="29760"/>
    <lineage>
        <taxon>Eukaryota</taxon>
        <taxon>Viridiplantae</taxon>
        <taxon>Streptophyta</taxon>
        <taxon>Embryophyta</taxon>
        <taxon>Tracheophyta</taxon>
        <taxon>Spermatophyta</taxon>
        <taxon>Magnoliopsida</taxon>
        <taxon>eudicotyledons</taxon>
        <taxon>Gunneridae</taxon>
        <taxon>Pentapetalae</taxon>
        <taxon>rosids</taxon>
        <taxon>Vitales</taxon>
        <taxon>Vitaceae</taxon>
        <taxon>Viteae</taxon>
        <taxon>Vitis</taxon>
    </lineage>
</organism>
<feature type="region of interest" description="Disordered" evidence="1">
    <location>
        <begin position="297"/>
        <end position="336"/>
    </location>
</feature>
<evidence type="ECO:0000256" key="1">
    <source>
        <dbReference type="SAM" id="MobiDB-lite"/>
    </source>
</evidence>
<feature type="compositionally biased region" description="Basic and acidic residues" evidence="1">
    <location>
        <begin position="262"/>
        <end position="274"/>
    </location>
</feature>
<accession>A0A438BTW4</accession>
<feature type="region of interest" description="Disordered" evidence="1">
    <location>
        <begin position="154"/>
        <end position="184"/>
    </location>
</feature>
<gene>
    <name evidence="2" type="ORF">CK203_090515</name>
</gene>
<reference evidence="2 3" key="1">
    <citation type="journal article" date="2018" name="PLoS Genet.">
        <title>Population sequencing reveals clonal diversity and ancestral inbreeding in the grapevine cultivar Chardonnay.</title>
        <authorList>
            <person name="Roach M.J."/>
            <person name="Johnson D.L."/>
            <person name="Bohlmann J."/>
            <person name="van Vuuren H.J."/>
            <person name="Jones S.J."/>
            <person name="Pretorius I.S."/>
            <person name="Schmidt S.A."/>
            <person name="Borneman A.R."/>
        </authorList>
    </citation>
    <scope>NUCLEOTIDE SEQUENCE [LARGE SCALE GENOMIC DNA]</scope>
    <source>
        <strain evidence="3">cv. Chardonnay</strain>
        <tissue evidence="2">Leaf</tissue>
    </source>
</reference>
<dbReference type="EMBL" id="QGNW01002620">
    <property type="protein sequence ID" value="RVW14421.1"/>
    <property type="molecule type" value="Genomic_DNA"/>
</dbReference>
<dbReference type="Proteomes" id="UP000288805">
    <property type="component" value="Unassembled WGS sequence"/>
</dbReference>
<dbReference type="AlphaFoldDB" id="A0A438BTW4"/>
<evidence type="ECO:0008006" key="4">
    <source>
        <dbReference type="Google" id="ProtNLM"/>
    </source>
</evidence>
<feature type="region of interest" description="Disordered" evidence="1">
    <location>
        <begin position="220"/>
        <end position="280"/>
    </location>
</feature>
<name>A0A438BTW4_VITVI</name>
<feature type="compositionally biased region" description="Polar residues" evidence="1">
    <location>
        <begin position="307"/>
        <end position="318"/>
    </location>
</feature>
<protein>
    <recommendedName>
        <fullName evidence="4">DUF4283 domain-containing protein</fullName>
    </recommendedName>
</protein>
<evidence type="ECO:0000313" key="2">
    <source>
        <dbReference type="EMBL" id="RVW14421.1"/>
    </source>
</evidence>
<evidence type="ECO:0000313" key="3">
    <source>
        <dbReference type="Proteomes" id="UP000288805"/>
    </source>
</evidence>